<proteinExistence type="predicted"/>
<dbReference type="PROSITE" id="PS51009">
    <property type="entry name" value="CYTCII"/>
    <property type="match status" value="1"/>
</dbReference>
<keyword evidence="3 6" id="KW-0479">Metal-binding</keyword>
<evidence type="ECO:0000256" key="8">
    <source>
        <dbReference type="SAM" id="SignalP"/>
    </source>
</evidence>
<evidence type="ECO:0000256" key="7">
    <source>
        <dbReference type="PIRSR" id="PIRSR000027-2"/>
    </source>
</evidence>
<evidence type="ECO:0000313" key="9">
    <source>
        <dbReference type="EMBL" id="CAB1367463.1"/>
    </source>
</evidence>
<evidence type="ECO:0000313" key="10">
    <source>
        <dbReference type="Proteomes" id="UP000515733"/>
    </source>
</evidence>
<evidence type="ECO:0000256" key="1">
    <source>
        <dbReference type="ARBA" id="ARBA00022448"/>
    </source>
</evidence>
<dbReference type="GO" id="GO:0005506">
    <property type="term" value="F:iron ion binding"/>
    <property type="evidence" value="ECO:0007669"/>
    <property type="project" value="InterPro"/>
</dbReference>
<feature type="chain" id="PRO_5028072616" description="Cytochrome c" evidence="8">
    <location>
        <begin position="22"/>
        <end position="153"/>
    </location>
</feature>
<gene>
    <name evidence="9" type="ORF">DENOEST_0291</name>
</gene>
<name>A0A6S6XTH9_9PROT</name>
<accession>A0A6S6XTH9</accession>
<dbReference type="InterPro" id="IPR012127">
    <property type="entry name" value="Cyt_c_prime"/>
</dbReference>
<dbReference type="InterPro" id="IPR002321">
    <property type="entry name" value="Cyt_c_II"/>
</dbReference>
<keyword evidence="8" id="KW-0732">Signal</keyword>
<keyword evidence="10" id="KW-1185">Reference proteome</keyword>
<dbReference type="KEGG" id="doe:DENOEST_0291"/>
<comment type="PTM">
    <text evidence="7">Binds 1 heme group per subunit.</text>
</comment>
<dbReference type="GO" id="GO:0009055">
    <property type="term" value="F:electron transfer activity"/>
    <property type="evidence" value="ECO:0007669"/>
    <property type="project" value="InterPro"/>
</dbReference>
<keyword evidence="4" id="KW-0249">Electron transport</keyword>
<feature type="binding site" description="covalent" evidence="7">
    <location>
        <position position="139"/>
    </location>
    <ligand>
        <name>heme c</name>
        <dbReference type="ChEBI" id="CHEBI:61717"/>
    </ligand>
</feature>
<dbReference type="Gene3D" id="1.20.120.10">
    <property type="entry name" value="Cytochrome c/b562"/>
    <property type="match status" value="1"/>
</dbReference>
<dbReference type="GO" id="GO:0022900">
    <property type="term" value="P:electron transport chain"/>
    <property type="evidence" value="ECO:0007669"/>
    <property type="project" value="InterPro"/>
</dbReference>
<protein>
    <recommendedName>
        <fullName evidence="11">Cytochrome c</fullName>
    </recommendedName>
</protein>
<dbReference type="InterPro" id="IPR010980">
    <property type="entry name" value="Cyt_c/b562"/>
</dbReference>
<evidence type="ECO:0000256" key="5">
    <source>
        <dbReference type="ARBA" id="ARBA00023004"/>
    </source>
</evidence>
<dbReference type="PIRSF" id="PIRSF000027">
    <property type="entry name" value="Cytc_c_prime"/>
    <property type="match status" value="1"/>
</dbReference>
<dbReference type="Proteomes" id="UP000515733">
    <property type="component" value="Chromosome"/>
</dbReference>
<evidence type="ECO:0008006" key="11">
    <source>
        <dbReference type="Google" id="ProtNLM"/>
    </source>
</evidence>
<reference evidence="9 10" key="1">
    <citation type="submission" date="2020-03" db="EMBL/GenBank/DDBJ databases">
        <authorList>
            <consortium name="Genoscope - CEA"/>
            <person name="William W."/>
        </authorList>
    </citation>
    <scope>NUCLEOTIDE SEQUENCE [LARGE SCALE GENOMIC DNA]</scope>
    <source>
        <strain evidence="10">DSM 16959</strain>
    </source>
</reference>
<feature type="binding site" description="covalent" evidence="7">
    <location>
        <position position="142"/>
    </location>
    <ligand>
        <name>heme c</name>
        <dbReference type="ChEBI" id="CHEBI:61717"/>
    </ligand>
</feature>
<keyword evidence="1" id="KW-0813">Transport</keyword>
<dbReference type="GO" id="GO:0042597">
    <property type="term" value="C:periplasmic space"/>
    <property type="evidence" value="ECO:0007669"/>
    <property type="project" value="InterPro"/>
</dbReference>
<dbReference type="Pfam" id="PF01322">
    <property type="entry name" value="Cytochrom_C_2"/>
    <property type="match status" value="1"/>
</dbReference>
<dbReference type="AlphaFoldDB" id="A0A6S6XTH9"/>
<evidence type="ECO:0000256" key="2">
    <source>
        <dbReference type="ARBA" id="ARBA00022617"/>
    </source>
</evidence>
<sequence>MFIRILMALPIAAVIALPSWAAPSPFEEPIRYRRAAMVMIKVHYDRLSQMAKGTRPTTRDELQRNALYLEQLSRVSLDGFVPGSHEGDTKASANIWKEWQNFKSLGEKFQGAALRLRDASQSGDVGAAKGVLQDVTRACKACHDEYKLNAPTG</sequence>
<evidence type="ECO:0000256" key="6">
    <source>
        <dbReference type="PIRSR" id="PIRSR000027-1"/>
    </source>
</evidence>
<dbReference type="GO" id="GO:0020037">
    <property type="term" value="F:heme binding"/>
    <property type="evidence" value="ECO:0007669"/>
    <property type="project" value="InterPro"/>
</dbReference>
<dbReference type="EMBL" id="LR778301">
    <property type="protein sequence ID" value="CAB1367463.1"/>
    <property type="molecule type" value="Genomic_DNA"/>
</dbReference>
<feature type="signal peptide" evidence="8">
    <location>
        <begin position="1"/>
        <end position="21"/>
    </location>
</feature>
<feature type="binding site" description="axial binding residue" evidence="6">
    <location>
        <position position="143"/>
    </location>
    <ligand>
        <name>heme c</name>
        <dbReference type="ChEBI" id="CHEBI:61717"/>
    </ligand>
    <ligandPart>
        <name>Fe</name>
        <dbReference type="ChEBI" id="CHEBI:18248"/>
    </ligandPart>
</feature>
<dbReference type="SUPFAM" id="SSF47175">
    <property type="entry name" value="Cytochromes"/>
    <property type="match status" value="1"/>
</dbReference>
<organism evidence="9 10">
    <name type="scientific">Denitratisoma oestradiolicum</name>
    <dbReference type="NCBI Taxonomy" id="311182"/>
    <lineage>
        <taxon>Bacteria</taxon>
        <taxon>Pseudomonadati</taxon>
        <taxon>Pseudomonadota</taxon>
        <taxon>Betaproteobacteria</taxon>
        <taxon>Nitrosomonadales</taxon>
        <taxon>Sterolibacteriaceae</taxon>
        <taxon>Denitratisoma</taxon>
    </lineage>
</organism>
<keyword evidence="2 7" id="KW-0349">Heme</keyword>
<evidence type="ECO:0000256" key="4">
    <source>
        <dbReference type="ARBA" id="ARBA00022982"/>
    </source>
</evidence>
<keyword evidence="5 6" id="KW-0408">Iron</keyword>
<evidence type="ECO:0000256" key="3">
    <source>
        <dbReference type="ARBA" id="ARBA00022723"/>
    </source>
</evidence>